<evidence type="ECO:0000313" key="5">
    <source>
        <dbReference type="Proteomes" id="UP000815677"/>
    </source>
</evidence>
<feature type="region of interest" description="Disordered" evidence="1">
    <location>
        <begin position="1"/>
        <end position="57"/>
    </location>
</feature>
<keyword evidence="5" id="KW-1185">Reference proteome</keyword>
<sequence>MSSASSAASAPSGSGSASGSGSGSGSAGSASATNPPGSSTLSIPMTLPPGGATMTQPPQTATSYFKIAEGALITFGWNLTSVVATPTSLTLSAVCANGNTYAVGPDSQGRVPGTATQVVWDVYSYQQAHPETQLAQDEYTLHMFDERGPTATAQAGLMSPNTQLTFALYTPQAYTPLTSGWTCTGCSGALAARPAAFGILFTLLVMFISGVRILRRHL</sequence>
<dbReference type="EMBL" id="DF847500">
    <property type="protein sequence ID" value="GAT51977.1"/>
    <property type="molecule type" value="Genomic_DNA"/>
</dbReference>
<feature type="compositionally biased region" description="Gly residues" evidence="1">
    <location>
        <begin position="16"/>
        <end position="26"/>
    </location>
</feature>
<keyword evidence="2" id="KW-0812">Transmembrane</keyword>
<feature type="compositionally biased region" description="Low complexity" evidence="1">
    <location>
        <begin position="27"/>
        <end position="39"/>
    </location>
</feature>
<evidence type="ECO:0000256" key="2">
    <source>
        <dbReference type="SAM" id="Phobius"/>
    </source>
</evidence>
<evidence type="ECO:0000313" key="4">
    <source>
        <dbReference type="EMBL" id="GAT51977.1"/>
    </source>
</evidence>
<evidence type="ECO:0000259" key="3">
    <source>
        <dbReference type="Pfam" id="PF23585"/>
    </source>
</evidence>
<dbReference type="PANTHER" id="PTHR42028:SF1">
    <property type="entry name" value="YALI0E30657P"/>
    <property type="match status" value="1"/>
</dbReference>
<protein>
    <recommendedName>
        <fullName evidence="3">DUF7137 domain-containing protein</fullName>
    </recommendedName>
</protein>
<reference evidence="4" key="1">
    <citation type="submission" date="2014-09" db="EMBL/GenBank/DDBJ databases">
        <title>Genome sequence of the luminous mushroom Mycena chlorophos for searching fungal bioluminescence genes.</title>
        <authorList>
            <person name="Tanaka Y."/>
            <person name="Kasuga D."/>
            <person name="Oba Y."/>
            <person name="Hase S."/>
            <person name="Sato K."/>
            <person name="Oba Y."/>
            <person name="Sakakibara Y."/>
        </authorList>
    </citation>
    <scope>NUCLEOTIDE SEQUENCE</scope>
</reference>
<evidence type="ECO:0000256" key="1">
    <source>
        <dbReference type="SAM" id="MobiDB-lite"/>
    </source>
</evidence>
<feature type="compositionally biased region" description="Low complexity" evidence="1">
    <location>
        <begin position="1"/>
        <end position="15"/>
    </location>
</feature>
<keyword evidence="2" id="KW-0472">Membrane</keyword>
<name>A0ABQ0LLK2_MYCCL</name>
<organism evidence="4 5">
    <name type="scientific">Mycena chlorophos</name>
    <name type="common">Agaric fungus</name>
    <name type="synonym">Agaricus chlorophos</name>
    <dbReference type="NCBI Taxonomy" id="658473"/>
    <lineage>
        <taxon>Eukaryota</taxon>
        <taxon>Fungi</taxon>
        <taxon>Dikarya</taxon>
        <taxon>Basidiomycota</taxon>
        <taxon>Agaricomycotina</taxon>
        <taxon>Agaricomycetes</taxon>
        <taxon>Agaricomycetidae</taxon>
        <taxon>Agaricales</taxon>
        <taxon>Marasmiineae</taxon>
        <taxon>Mycenaceae</taxon>
        <taxon>Mycena</taxon>
    </lineage>
</organism>
<dbReference type="PANTHER" id="PTHR42028">
    <property type="entry name" value="CHROMOSOME 1, WHOLE GENOME SHOTGUN SEQUENCE"/>
    <property type="match status" value="1"/>
</dbReference>
<proteinExistence type="predicted"/>
<feature type="transmembrane region" description="Helical" evidence="2">
    <location>
        <begin position="195"/>
        <end position="214"/>
    </location>
</feature>
<keyword evidence="2" id="KW-1133">Transmembrane helix</keyword>
<dbReference type="Proteomes" id="UP000815677">
    <property type="component" value="Unassembled WGS sequence"/>
</dbReference>
<accession>A0ABQ0LLK2</accession>
<feature type="domain" description="DUF7137" evidence="3">
    <location>
        <begin position="47"/>
        <end position="184"/>
    </location>
</feature>
<dbReference type="InterPro" id="IPR055561">
    <property type="entry name" value="DUF7137"/>
</dbReference>
<dbReference type="Pfam" id="PF23585">
    <property type="entry name" value="DUF7137"/>
    <property type="match status" value="1"/>
</dbReference>
<gene>
    <name evidence="4" type="ORF">MCHLO_09069</name>
</gene>